<evidence type="ECO:0000256" key="4">
    <source>
        <dbReference type="ARBA" id="ARBA00003889"/>
    </source>
</evidence>
<evidence type="ECO:0000256" key="3">
    <source>
        <dbReference type="ARBA" id="ARBA00001522"/>
    </source>
</evidence>
<dbReference type="OrthoDB" id="9788370at2"/>
<evidence type="ECO:0000256" key="1">
    <source>
        <dbReference type="ARBA" id="ARBA00000312"/>
    </source>
</evidence>
<organism evidence="17 18">
    <name type="scientific">Nitrosomonas oligotropha</name>
    <dbReference type="NCBI Taxonomy" id="42354"/>
    <lineage>
        <taxon>Bacteria</taxon>
        <taxon>Pseudomonadati</taxon>
        <taxon>Pseudomonadota</taxon>
        <taxon>Betaproteobacteria</taxon>
        <taxon>Nitrosomonadales</taxon>
        <taxon>Nitrosomonadaceae</taxon>
        <taxon>Nitrosomonas</taxon>
    </lineage>
</organism>
<dbReference type="STRING" id="42354.SAMN05216333_1447"/>
<proteinExistence type="inferred from homology"/>
<evidence type="ECO:0000313" key="18">
    <source>
        <dbReference type="Proteomes" id="UP000198814"/>
    </source>
</evidence>
<dbReference type="NCBIfam" id="NF004469">
    <property type="entry name" value="PRK05800.1"/>
    <property type="match status" value="1"/>
</dbReference>
<keyword evidence="8 14" id="KW-0169">Cobalamin biosynthesis</keyword>
<comment type="pathway">
    <text evidence="5 14">Cofactor biosynthesis; adenosylcobalamin biosynthesis; adenosylcobalamin from cob(II)yrinate a,c-diamide: step 6/7.</text>
</comment>
<dbReference type="CDD" id="cd00544">
    <property type="entry name" value="CobU"/>
    <property type="match status" value="1"/>
</dbReference>
<dbReference type="Proteomes" id="UP000198814">
    <property type="component" value="Unassembled WGS sequence"/>
</dbReference>
<dbReference type="PIRSF" id="PIRSF006135">
    <property type="entry name" value="CobU"/>
    <property type="match status" value="1"/>
</dbReference>
<dbReference type="EMBL" id="FODO01000044">
    <property type="protein sequence ID" value="SEP09490.1"/>
    <property type="molecule type" value="Genomic_DNA"/>
</dbReference>
<evidence type="ECO:0000256" key="13">
    <source>
        <dbReference type="ARBA" id="ARBA00023134"/>
    </source>
</evidence>
<name>A0A1H8V1V6_9PROT</name>
<dbReference type="SUPFAM" id="SSF52540">
    <property type="entry name" value="P-loop containing nucleoside triphosphate hydrolases"/>
    <property type="match status" value="1"/>
</dbReference>
<comment type="pathway">
    <text evidence="6 14">Cofactor biosynthesis; adenosylcobalamin biosynthesis; adenosylcobalamin from cob(II)yrinate a,c-diamide: step 5/7.</text>
</comment>
<comment type="similarity">
    <text evidence="7 14">Belongs to the CobU/CobP family.</text>
</comment>
<keyword evidence="18" id="KW-1185">Reference proteome</keyword>
<evidence type="ECO:0000256" key="10">
    <source>
        <dbReference type="ARBA" id="ARBA00022741"/>
    </source>
</evidence>
<comment type="function">
    <text evidence="4 14">Catalyzes ATP-dependent phosphorylation of adenosylcobinamide and addition of GMP to adenosylcobinamide phosphate.</text>
</comment>
<evidence type="ECO:0000256" key="14">
    <source>
        <dbReference type="PIRNR" id="PIRNR006135"/>
    </source>
</evidence>
<keyword evidence="13 14" id="KW-0342">GTP-binding</keyword>
<keyword evidence="10 14" id="KW-0547">Nucleotide-binding</keyword>
<feature type="binding site" evidence="16">
    <location>
        <begin position="10"/>
        <end position="17"/>
    </location>
    <ligand>
        <name>GTP</name>
        <dbReference type="ChEBI" id="CHEBI:37565"/>
    </ligand>
</feature>
<dbReference type="InterPro" id="IPR027417">
    <property type="entry name" value="P-loop_NTPase"/>
</dbReference>
<comment type="catalytic activity">
    <reaction evidence="1 14">
        <text>adenosylcob(III)inamide + ATP = adenosylcob(III)inamide phosphate + ADP + H(+)</text>
        <dbReference type="Rhea" id="RHEA:15769"/>
        <dbReference type="ChEBI" id="CHEBI:2480"/>
        <dbReference type="ChEBI" id="CHEBI:15378"/>
        <dbReference type="ChEBI" id="CHEBI:30616"/>
        <dbReference type="ChEBI" id="CHEBI:58502"/>
        <dbReference type="ChEBI" id="CHEBI:456216"/>
        <dbReference type="EC" id="2.7.1.156"/>
    </reaction>
</comment>
<feature type="binding site" evidence="16">
    <location>
        <begin position="35"/>
        <end position="37"/>
    </location>
    <ligand>
        <name>GTP</name>
        <dbReference type="ChEBI" id="CHEBI:37565"/>
    </ligand>
</feature>
<dbReference type="UniPathway" id="UPA00148">
    <property type="reaction ID" value="UER00236"/>
</dbReference>
<accession>A0A1H8V1V6</accession>
<evidence type="ECO:0000256" key="11">
    <source>
        <dbReference type="ARBA" id="ARBA00022777"/>
    </source>
</evidence>
<protein>
    <recommendedName>
        <fullName evidence="14">Bifunctional adenosylcobalamin biosynthesis protein</fullName>
        <ecNumber evidence="14">2.7.1.156</ecNumber>
        <ecNumber evidence="14">2.7.7.62</ecNumber>
    </recommendedName>
</protein>
<evidence type="ECO:0000256" key="16">
    <source>
        <dbReference type="PIRSR" id="PIRSR006135-2"/>
    </source>
</evidence>
<dbReference type="RefSeq" id="WP_090322489.1">
    <property type="nucleotide sequence ID" value="NZ_FNOE01000045.1"/>
</dbReference>
<feature type="binding site" evidence="16">
    <location>
        <position position="85"/>
    </location>
    <ligand>
        <name>GTP</name>
        <dbReference type="ChEBI" id="CHEBI:37565"/>
    </ligand>
</feature>
<evidence type="ECO:0000256" key="9">
    <source>
        <dbReference type="ARBA" id="ARBA00022679"/>
    </source>
</evidence>
<dbReference type="PANTHER" id="PTHR34848">
    <property type="match status" value="1"/>
</dbReference>
<dbReference type="GO" id="GO:0043752">
    <property type="term" value="F:adenosylcobinamide kinase activity"/>
    <property type="evidence" value="ECO:0007669"/>
    <property type="project" value="UniProtKB-EC"/>
</dbReference>
<evidence type="ECO:0000256" key="7">
    <source>
        <dbReference type="ARBA" id="ARBA00007490"/>
    </source>
</evidence>
<sequence>MTSVRTLILGGVRSGKSRLAERLALESQLPVIYIATATSEDDEMHARIAAHQARRPNHWQVIEEPLQLASVLTQHADNECCLLIDCLTLWLTNWLIHPEVERFDAERAAFLTALSLVTNKLILVSNETNMGIIPMGELSRRYCDEAGKLHQEVAQHCDQVILTVAGLPLVLKGESI</sequence>
<keyword evidence="11 14" id="KW-0418">Kinase</keyword>
<gene>
    <name evidence="17" type="ORF">SAMN05216333_1447</name>
</gene>
<dbReference type="EC" id="2.7.1.156" evidence="14"/>
<evidence type="ECO:0000256" key="6">
    <source>
        <dbReference type="ARBA" id="ARBA00005159"/>
    </source>
</evidence>
<evidence type="ECO:0000256" key="12">
    <source>
        <dbReference type="ARBA" id="ARBA00022840"/>
    </source>
</evidence>
<dbReference type="Gene3D" id="3.40.50.300">
    <property type="entry name" value="P-loop containing nucleotide triphosphate hydrolases"/>
    <property type="match status" value="1"/>
</dbReference>
<dbReference type="GO" id="GO:0005524">
    <property type="term" value="F:ATP binding"/>
    <property type="evidence" value="ECO:0007669"/>
    <property type="project" value="UniProtKB-UniRule"/>
</dbReference>
<reference evidence="18" key="1">
    <citation type="submission" date="2016-10" db="EMBL/GenBank/DDBJ databases">
        <authorList>
            <person name="Varghese N."/>
            <person name="Submissions S."/>
        </authorList>
    </citation>
    <scope>NUCLEOTIDE SEQUENCE [LARGE SCALE GENOMIC DNA]</scope>
    <source>
        <strain evidence="18">Nm76</strain>
    </source>
</reference>
<dbReference type="EC" id="2.7.7.62" evidence="14"/>
<dbReference type="InterPro" id="IPR003203">
    <property type="entry name" value="CobU/CobP"/>
</dbReference>
<comment type="catalytic activity">
    <reaction evidence="3">
        <text>adenosylcob(III)inamide + GTP = adenosylcob(III)inamide phosphate + GDP + H(+)</text>
        <dbReference type="Rhea" id="RHEA:15765"/>
        <dbReference type="ChEBI" id="CHEBI:2480"/>
        <dbReference type="ChEBI" id="CHEBI:15378"/>
        <dbReference type="ChEBI" id="CHEBI:37565"/>
        <dbReference type="ChEBI" id="CHEBI:58189"/>
        <dbReference type="ChEBI" id="CHEBI:58502"/>
        <dbReference type="EC" id="2.7.1.156"/>
    </reaction>
</comment>
<feature type="binding site" evidence="16">
    <location>
        <position position="63"/>
    </location>
    <ligand>
        <name>GTP</name>
        <dbReference type="ChEBI" id="CHEBI:37565"/>
    </ligand>
</feature>
<keyword evidence="12 14" id="KW-0067">ATP-binding</keyword>
<dbReference type="GO" id="GO:0009236">
    <property type="term" value="P:cobalamin biosynthetic process"/>
    <property type="evidence" value="ECO:0007669"/>
    <property type="project" value="UniProtKB-UniRule"/>
</dbReference>
<dbReference type="GO" id="GO:0008820">
    <property type="term" value="F:cobinamide phosphate guanylyltransferase activity"/>
    <property type="evidence" value="ECO:0007669"/>
    <property type="project" value="UniProtKB-UniRule"/>
</dbReference>
<evidence type="ECO:0000256" key="2">
    <source>
        <dbReference type="ARBA" id="ARBA00000711"/>
    </source>
</evidence>
<dbReference type="GO" id="GO:0005525">
    <property type="term" value="F:GTP binding"/>
    <property type="evidence" value="ECO:0007669"/>
    <property type="project" value="UniProtKB-UniRule"/>
</dbReference>
<evidence type="ECO:0000256" key="5">
    <source>
        <dbReference type="ARBA" id="ARBA00004692"/>
    </source>
</evidence>
<comment type="catalytic activity">
    <reaction evidence="2 14">
        <text>adenosylcob(III)inamide phosphate + GTP + H(+) = adenosylcob(III)inamide-GDP + diphosphate</text>
        <dbReference type="Rhea" id="RHEA:22712"/>
        <dbReference type="ChEBI" id="CHEBI:15378"/>
        <dbReference type="ChEBI" id="CHEBI:33019"/>
        <dbReference type="ChEBI" id="CHEBI:37565"/>
        <dbReference type="ChEBI" id="CHEBI:58502"/>
        <dbReference type="ChEBI" id="CHEBI:60487"/>
        <dbReference type="EC" id="2.7.7.62"/>
    </reaction>
</comment>
<evidence type="ECO:0000313" key="17">
    <source>
        <dbReference type="EMBL" id="SEP09490.1"/>
    </source>
</evidence>
<keyword evidence="9 14" id="KW-0808">Transferase</keyword>
<dbReference type="PANTHER" id="PTHR34848:SF1">
    <property type="entry name" value="BIFUNCTIONAL ADENOSYLCOBALAMIN BIOSYNTHESIS PROTEIN COBU"/>
    <property type="match status" value="1"/>
</dbReference>
<keyword evidence="17" id="KW-0548">Nucleotidyltransferase</keyword>
<evidence type="ECO:0000256" key="8">
    <source>
        <dbReference type="ARBA" id="ARBA00022573"/>
    </source>
</evidence>
<evidence type="ECO:0000256" key="15">
    <source>
        <dbReference type="PIRSR" id="PIRSR006135-1"/>
    </source>
</evidence>
<feature type="active site" description="GMP-histidine intermediate" evidence="15">
    <location>
        <position position="51"/>
    </location>
</feature>
<dbReference type="AlphaFoldDB" id="A0A1H8V1V6"/>
<dbReference type="Pfam" id="PF02283">
    <property type="entry name" value="CobU"/>
    <property type="match status" value="1"/>
</dbReference>